<feature type="transmembrane region" description="Helical" evidence="7">
    <location>
        <begin position="225"/>
        <end position="246"/>
    </location>
</feature>
<feature type="domain" description="Major facilitator superfamily (MFS) profile" evidence="8">
    <location>
        <begin position="14"/>
        <end position="492"/>
    </location>
</feature>
<proteinExistence type="predicted"/>
<name>A0A4R4ZS66_9ACTN</name>
<feature type="transmembrane region" description="Helical" evidence="7">
    <location>
        <begin position="105"/>
        <end position="127"/>
    </location>
</feature>
<evidence type="ECO:0000256" key="2">
    <source>
        <dbReference type="ARBA" id="ARBA00022448"/>
    </source>
</evidence>
<dbReference type="GO" id="GO:0005886">
    <property type="term" value="C:plasma membrane"/>
    <property type="evidence" value="ECO:0007669"/>
    <property type="project" value="UniProtKB-SubCell"/>
</dbReference>
<feature type="transmembrane region" description="Helical" evidence="7">
    <location>
        <begin position="304"/>
        <end position="324"/>
    </location>
</feature>
<evidence type="ECO:0000256" key="5">
    <source>
        <dbReference type="ARBA" id="ARBA00022989"/>
    </source>
</evidence>
<dbReference type="PANTHER" id="PTHR42718:SF47">
    <property type="entry name" value="METHYL VIOLOGEN RESISTANCE PROTEIN SMVA"/>
    <property type="match status" value="1"/>
</dbReference>
<accession>A0A4R4ZS66</accession>
<dbReference type="Gene3D" id="1.20.1250.20">
    <property type="entry name" value="MFS general substrate transporter like domains"/>
    <property type="match status" value="1"/>
</dbReference>
<dbReference type="EMBL" id="SMKX01000031">
    <property type="protein sequence ID" value="TDD59832.1"/>
    <property type="molecule type" value="Genomic_DNA"/>
</dbReference>
<dbReference type="PROSITE" id="PS50850">
    <property type="entry name" value="MFS"/>
    <property type="match status" value="1"/>
</dbReference>
<organism evidence="9 10">
    <name type="scientific">Kribbella antibiotica</name>
    <dbReference type="NCBI Taxonomy" id="190195"/>
    <lineage>
        <taxon>Bacteria</taxon>
        <taxon>Bacillati</taxon>
        <taxon>Actinomycetota</taxon>
        <taxon>Actinomycetes</taxon>
        <taxon>Propionibacteriales</taxon>
        <taxon>Kribbellaceae</taxon>
        <taxon>Kribbella</taxon>
    </lineage>
</organism>
<feature type="transmembrane region" description="Helical" evidence="7">
    <location>
        <begin position="357"/>
        <end position="378"/>
    </location>
</feature>
<sequence>MSTTERAGRKEWIALGVLALPLLLVSMDVSVLYFAVPYIAGDLGVTATEQLWIFDIYGFVLAGLLITMGSLGDRIGRRRLLIFGAVAFGLASVAAAYAQNPEQLIAARAVLGIGGATLMPSTLALIRNMFHDAGQRQKAIAFWSAVMMGGISLGPVFGGFLLEHFWWGSVFLANIPGMLLLLILAPVLLPEFKAPAGGRFDLLGSVLSLAAVLPIIWGIKELAAHGWAALPVIAIVAGLVFGVLFVQRQRTAAYPMIELGMFRNRAFSGSLAANTVGTLALVGNAVFMTQYLQLVQGLSPLRAALWSLAPSLVVGAAAPLATALARRIDRAYVTGGAFVLAAGGFVVLTQVRVESSLAVILIGAGLLAAGLVMVMSLVTEAIVGSVSPERAGSASAVMETCSEFGGALGIAVLGSIGTAAYRADLPSDAIAPLREGLPSAAAAAAHLPTAAAEALLATARQAFTHSLNTISVVGAVLLVATAVATRRTAPTTEIVLSE</sequence>
<feature type="transmembrane region" description="Helical" evidence="7">
    <location>
        <begin position="80"/>
        <end position="99"/>
    </location>
</feature>
<keyword evidence="2" id="KW-0813">Transport</keyword>
<evidence type="ECO:0000256" key="3">
    <source>
        <dbReference type="ARBA" id="ARBA00022475"/>
    </source>
</evidence>
<feature type="transmembrane region" description="Helical" evidence="7">
    <location>
        <begin position="200"/>
        <end position="219"/>
    </location>
</feature>
<keyword evidence="3" id="KW-1003">Cell membrane</keyword>
<dbReference type="SUPFAM" id="SSF103473">
    <property type="entry name" value="MFS general substrate transporter"/>
    <property type="match status" value="1"/>
</dbReference>
<feature type="transmembrane region" description="Helical" evidence="7">
    <location>
        <begin position="331"/>
        <end position="351"/>
    </location>
</feature>
<dbReference type="Proteomes" id="UP000295124">
    <property type="component" value="Unassembled WGS sequence"/>
</dbReference>
<keyword evidence="5 7" id="KW-1133">Transmembrane helix</keyword>
<evidence type="ECO:0000256" key="1">
    <source>
        <dbReference type="ARBA" id="ARBA00004651"/>
    </source>
</evidence>
<feature type="transmembrane region" description="Helical" evidence="7">
    <location>
        <begin position="12"/>
        <end position="39"/>
    </location>
</feature>
<reference evidence="9 10" key="1">
    <citation type="submission" date="2019-03" db="EMBL/GenBank/DDBJ databases">
        <title>Draft genome sequences of novel Actinobacteria.</title>
        <authorList>
            <person name="Sahin N."/>
            <person name="Ay H."/>
            <person name="Saygin H."/>
        </authorList>
    </citation>
    <scope>NUCLEOTIDE SEQUENCE [LARGE SCALE GENOMIC DNA]</scope>
    <source>
        <strain evidence="9 10">JCM 13523</strain>
    </source>
</reference>
<dbReference type="CDD" id="cd17321">
    <property type="entry name" value="MFS_MMR_MDR_like"/>
    <property type="match status" value="1"/>
</dbReference>
<protein>
    <submittedName>
        <fullName evidence="9">MFS transporter</fullName>
    </submittedName>
</protein>
<dbReference type="Gene3D" id="1.20.1720.10">
    <property type="entry name" value="Multidrug resistance protein D"/>
    <property type="match status" value="1"/>
</dbReference>
<dbReference type="OrthoDB" id="9781469at2"/>
<evidence type="ECO:0000256" key="7">
    <source>
        <dbReference type="SAM" id="Phobius"/>
    </source>
</evidence>
<keyword evidence="10" id="KW-1185">Reference proteome</keyword>
<keyword evidence="4 7" id="KW-0812">Transmembrane</keyword>
<feature type="transmembrane region" description="Helical" evidence="7">
    <location>
        <begin position="139"/>
        <end position="160"/>
    </location>
</feature>
<comment type="caution">
    <text evidence="9">The sequence shown here is derived from an EMBL/GenBank/DDBJ whole genome shotgun (WGS) entry which is preliminary data.</text>
</comment>
<evidence type="ECO:0000313" key="10">
    <source>
        <dbReference type="Proteomes" id="UP000295124"/>
    </source>
</evidence>
<keyword evidence="6 7" id="KW-0472">Membrane</keyword>
<evidence type="ECO:0000256" key="4">
    <source>
        <dbReference type="ARBA" id="ARBA00022692"/>
    </source>
</evidence>
<dbReference type="GO" id="GO:0022857">
    <property type="term" value="F:transmembrane transporter activity"/>
    <property type="evidence" value="ECO:0007669"/>
    <property type="project" value="InterPro"/>
</dbReference>
<comment type="subcellular location">
    <subcellularLocation>
        <location evidence="1">Cell membrane</location>
        <topology evidence="1">Multi-pass membrane protein</topology>
    </subcellularLocation>
</comment>
<feature type="transmembrane region" description="Helical" evidence="7">
    <location>
        <begin position="166"/>
        <end position="188"/>
    </location>
</feature>
<dbReference type="InterPro" id="IPR036259">
    <property type="entry name" value="MFS_trans_sf"/>
</dbReference>
<dbReference type="AlphaFoldDB" id="A0A4R4ZS66"/>
<feature type="transmembrane region" description="Helical" evidence="7">
    <location>
        <begin position="51"/>
        <end position="68"/>
    </location>
</feature>
<feature type="transmembrane region" description="Helical" evidence="7">
    <location>
        <begin position="267"/>
        <end position="292"/>
    </location>
</feature>
<evidence type="ECO:0000259" key="8">
    <source>
        <dbReference type="PROSITE" id="PS50850"/>
    </source>
</evidence>
<dbReference type="Pfam" id="PF07690">
    <property type="entry name" value="MFS_1"/>
    <property type="match status" value="1"/>
</dbReference>
<dbReference type="InterPro" id="IPR020846">
    <property type="entry name" value="MFS_dom"/>
</dbReference>
<dbReference type="PANTHER" id="PTHR42718">
    <property type="entry name" value="MAJOR FACILITATOR SUPERFAMILY MULTIDRUG TRANSPORTER MFSC"/>
    <property type="match status" value="1"/>
</dbReference>
<dbReference type="RefSeq" id="WP_132167660.1">
    <property type="nucleotide sequence ID" value="NZ_SMKX01000031.1"/>
</dbReference>
<dbReference type="InterPro" id="IPR011701">
    <property type="entry name" value="MFS"/>
</dbReference>
<gene>
    <name evidence="9" type="ORF">E1263_13730</name>
</gene>
<evidence type="ECO:0000256" key="6">
    <source>
        <dbReference type="ARBA" id="ARBA00023136"/>
    </source>
</evidence>
<evidence type="ECO:0000313" key="9">
    <source>
        <dbReference type="EMBL" id="TDD59832.1"/>
    </source>
</evidence>